<dbReference type="InterPro" id="IPR009057">
    <property type="entry name" value="Homeodomain-like_sf"/>
</dbReference>
<dbReference type="Pfam" id="PF00249">
    <property type="entry name" value="Myb_DNA-binding"/>
    <property type="match status" value="1"/>
</dbReference>
<dbReference type="GO" id="GO:0042796">
    <property type="term" value="P:snRNA transcription by RNA polymerase III"/>
    <property type="evidence" value="ECO:0007669"/>
    <property type="project" value="TreeGrafter"/>
</dbReference>
<evidence type="ECO:0000313" key="10">
    <source>
        <dbReference type="Proteomes" id="UP001146793"/>
    </source>
</evidence>
<dbReference type="InterPro" id="IPR051575">
    <property type="entry name" value="Myb-like_DNA-bd"/>
</dbReference>
<dbReference type="PANTHER" id="PTHR46621:SF1">
    <property type="entry name" value="SNRNA-ACTIVATING PROTEIN COMPLEX SUBUNIT 4"/>
    <property type="match status" value="1"/>
</dbReference>
<name>A0AAV8A6X1_9EUKA</name>
<dbReference type="InterPro" id="IPR017930">
    <property type="entry name" value="Myb_dom"/>
</dbReference>
<accession>A0AAV8A6X1</accession>
<dbReference type="CDD" id="cd00167">
    <property type="entry name" value="SANT"/>
    <property type="match status" value="3"/>
</dbReference>
<keyword evidence="5" id="KW-0539">Nucleus</keyword>
<dbReference type="GO" id="GO:0000978">
    <property type="term" value="F:RNA polymerase II cis-regulatory region sequence-specific DNA binding"/>
    <property type="evidence" value="ECO:0007669"/>
    <property type="project" value="TreeGrafter"/>
</dbReference>
<protein>
    <submittedName>
        <fullName evidence="9">Homeodomain-like protein-related</fullName>
    </submittedName>
</protein>
<dbReference type="GO" id="GO:0019185">
    <property type="term" value="C:snRNA-activating protein complex"/>
    <property type="evidence" value="ECO:0007669"/>
    <property type="project" value="TreeGrafter"/>
</dbReference>
<gene>
    <name evidence="9" type="ORF">M0812_01048</name>
</gene>
<dbReference type="PANTHER" id="PTHR46621">
    <property type="entry name" value="SNRNA-ACTIVATING PROTEIN COMPLEX SUBUNIT 4"/>
    <property type="match status" value="1"/>
</dbReference>
<dbReference type="GO" id="GO:0042795">
    <property type="term" value="P:snRNA transcription by RNA polymerase II"/>
    <property type="evidence" value="ECO:0007669"/>
    <property type="project" value="TreeGrafter"/>
</dbReference>
<keyword evidence="2" id="KW-0805">Transcription regulation</keyword>
<dbReference type="PROSITE" id="PS51294">
    <property type="entry name" value="HTH_MYB"/>
    <property type="match status" value="3"/>
</dbReference>
<dbReference type="Pfam" id="PF13921">
    <property type="entry name" value="Myb_DNA-bind_6"/>
    <property type="match status" value="1"/>
</dbReference>
<evidence type="ECO:0000256" key="2">
    <source>
        <dbReference type="ARBA" id="ARBA00023015"/>
    </source>
</evidence>
<dbReference type="Gene3D" id="1.10.10.60">
    <property type="entry name" value="Homeodomain-like"/>
    <property type="match status" value="3"/>
</dbReference>
<sequence>MKKNTIEILKNQKLLFQEIHNIPTLSPVKATKNSIWTNHEDEILARAVQKHQAKDWDLVSEYLLNKDPKQCLHRWKKVLNPDLKKGPWSKEEDELLKNSVAICGDLNWKIISSHIPKRTPKQCRERWKNKLDPSINHSGWTKEEDRILIEKQTIYGNSWSKIKTYLPGRPDNMIKNRWNSTLKKQIELKKYEQILKKKREPKVKTKKNRKKNTKSMTKKKTKTKTKTKMKMKSKSKPNRKRIRAHEKMKKKKMNEKQKYKKIQMKNRGEINGINNTETASFGKFGIGSDDQYVNKKIKTKRKRRKNKRRRKLSFISSSSESNSELNQKESFSKDVSSFKIQISKKNKPKTKKLKIKKKQKGREQTRKKKKIKTKNLSKLKLTKKIQVDNNNNKEIRNPKFTTNQKEGKKDLEYPISLITNNLRKNLNKKKISKKKQFKVVKVKKNTKKPKKFQNHNNNHNNMNMNMNMNNIKNNNHDNINNNNNQKNNNRIKDTNALLDYVDFFQFSDFEQMDEMKYHSIKYEPCQNSNHTNMNKPDFEAQIDPTMIYYKQNDNMSLNKEEELNPFTFEELLSESEFQNQPFVFEGLEYDLSSDAHDFPLENDSIYSTKKDIYPFEKLLSIENNNLNHYKSDFNRKFNLN</sequence>
<keyword evidence="1" id="KW-0677">Repeat</keyword>
<dbReference type="AlphaFoldDB" id="A0AAV8A6X1"/>
<feature type="domain" description="Myb-like" evidence="7">
    <location>
        <begin position="80"/>
        <end position="131"/>
    </location>
</feature>
<feature type="compositionally biased region" description="Basic residues" evidence="6">
    <location>
        <begin position="342"/>
        <end position="373"/>
    </location>
</feature>
<evidence type="ECO:0000259" key="8">
    <source>
        <dbReference type="PROSITE" id="PS51294"/>
    </source>
</evidence>
<dbReference type="Proteomes" id="UP001146793">
    <property type="component" value="Unassembled WGS sequence"/>
</dbReference>
<feature type="region of interest" description="Disordered" evidence="6">
    <location>
        <begin position="295"/>
        <end position="373"/>
    </location>
</feature>
<evidence type="ECO:0000256" key="4">
    <source>
        <dbReference type="ARBA" id="ARBA00023163"/>
    </source>
</evidence>
<feature type="domain" description="Myb-like" evidence="7">
    <location>
        <begin position="132"/>
        <end position="182"/>
    </location>
</feature>
<feature type="region of interest" description="Disordered" evidence="6">
    <location>
        <begin position="197"/>
        <end position="259"/>
    </location>
</feature>
<dbReference type="SMART" id="SM00717">
    <property type="entry name" value="SANT"/>
    <property type="match status" value="3"/>
</dbReference>
<evidence type="ECO:0000256" key="1">
    <source>
        <dbReference type="ARBA" id="ARBA00022737"/>
    </source>
</evidence>
<feature type="domain" description="HTH myb-type" evidence="8">
    <location>
        <begin position="36"/>
        <end position="79"/>
    </location>
</feature>
<keyword evidence="9" id="KW-0371">Homeobox</keyword>
<keyword evidence="4" id="KW-0804">Transcription</keyword>
<evidence type="ECO:0000256" key="5">
    <source>
        <dbReference type="ARBA" id="ARBA00023242"/>
    </source>
</evidence>
<dbReference type="PROSITE" id="PS50090">
    <property type="entry name" value="MYB_LIKE"/>
    <property type="match status" value="3"/>
</dbReference>
<proteinExistence type="predicted"/>
<feature type="compositionally biased region" description="Basic residues" evidence="6">
    <location>
        <begin position="295"/>
        <end position="312"/>
    </location>
</feature>
<feature type="compositionally biased region" description="Low complexity" evidence="6">
    <location>
        <begin position="313"/>
        <end position="325"/>
    </location>
</feature>
<evidence type="ECO:0000256" key="6">
    <source>
        <dbReference type="SAM" id="MobiDB-lite"/>
    </source>
</evidence>
<feature type="domain" description="Myb-like" evidence="7">
    <location>
        <begin position="28"/>
        <end position="79"/>
    </location>
</feature>
<reference evidence="9" key="1">
    <citation type="submission" date="2022-08" db="EMBL/GenBank/DDBJ databases">
        <title>Novel sulphate-reducing endosymbionts in the free-living metamonad Anaeramoeba.</title>
        <authorList>
            <person name="Jerlstrom-Hultqvist J."/>
            <person name="Cepicka I."/>
            <person name="Gallot-Lavallee L."/>
            <person name="Salas-Leiva D."/>
            <person name="Curtis B.A."/>
            <person name="Zahonova K."/>
            <person name="Pipaliya S."/>
            <person name="Dacks J."/>
            <person name="Roger A.J."/>
        </authorList>
    </citation>
    <scope>NUCLEOTIDE SEQUENCE</scope>
    <source>
        <strain evidence="9">Busselton2</strain>
    </source>
</reference>
<dbReference type="FunFam" id="1.10.10.60:FF:000010">
    <property type="entry name" value="Transcriptional activator Myb isoform A"/>
    <property type="match status" value="1"/>
</dbReference>
<feature type="domain" description="HTH myb-type" evidence="8">
    <location>
        <begin position="140"/>
        <end position="186"/>
    </location>
</feature>
<feature type="domain" description="HTH myb-type" evidence="8">
    <location>
        <begin position="80"/>
        <end position="135"/>
    </location>
</feature>
<comment type="caution">
    <text evidence="9">The sequence shown here is derived from an EMBL/GenBank/DDBJ whole genome shotgun (WGS) entry which is preliminary data.</text>
</comment>
<evidence type="ECO:0000256" key="3">
    <source>
        <dbReference type="ARBA" id="ARBA00023125"/>
    </source>
</evidence>
<dbReference type="InterPro" id="IPR001005">
    <property type="entry name" value="SANT/Myb"/>
</dbReference>
<evidence type="ECO:0000259" key="7">
    <source>
        <dbReference type="PROSITE" id="PS50090"/>
    </source>
</evidence>
<dbReference type="GO" id="GO:0001006">
    <property type="term" value="F:RNA polymerase III type 3 promoter sequence-specific DNA binding"/>
    <property type="evidence" value="ECO:0007669"/>
    <property type="project" value="TreeGrafter"/>
</dbReference>
<keyword evidence="3 9" id="KW-0238">DNA-binding</keyword>
<organism evidence="9 10">
    <name type="scientific">Anaeramoeba flamelloides</name>
    <dbReference type="NCBI Taxonomy" id="1746091"/>
    <lineage>
        <taxon>Eukaryota</taxon>
        <taxon>Metamonada</taxon>
        <taxon>Anaeramoebidae</taxon>
        <taxon>Anaeramoeba</taxon>
    </lineage>
</organism>
<dbReference type="SUPFAM" id="SSF46689">
    <property type="entry name" value="Homeodomain-like"/>
    <property type="match status" value="2"/>
</dbReference>
<dbReference type="EMBL" id="JANTQA010000015">
    <property type="protein sequence ID" value="KAJ3448567.1"/>
    <property type="molecule type" value="Genomic_DNA"/>
</dbReference>
<evidence type="ECO:0000313" key="9">
    <source>
        <dbReference type="EMBL" id="KAJ3448567.1"/>
    </source>
</evidence>